<dbReference type="EMBL" id="FMAR01000011">
    <property type="protein sequence ID" value="SCC50094.1"/>
    <property type="molecule type" value="Genomic_DNA"/>
</dbReference>
<dbReference type="RefSeq" id="WP_089713667.1">
    <property type="nucleotide sequence ID" value="NZ_FMAR01000011.1"/>
</dbReference>
<keyword evidence="1" id="KW-0175">Coiled coil</keyword>
<gene>
    <name evidence="2" type="ORF">GA0116948_11161</name>
</gene>
<proteinExistence type="predicted"/>
<name>A0A1C4F2L0_9BACT</name>
<organism evidence="2 3">
    <name type="scientific">Chitinophaga costaii</name>
    <dbReference type="NCBI Taxonomy" id="1335309"/>
    <lineage>
        <taxon>Bacteria</taxon>
        <taxon>Pseudomonadati</taxon>
        <taxon>Bacteroidota</taxon>
        <taxon>Chitinophagia</taxon>
        <taxon>Chitinophagales</taxon>
        <taxon>Chitinophagaceae</taxon>
        <taxon>Chitinophaga</taxon>
    </lineage>
</organism>
<dbReference type="Proteomes" id="UP000242818">
    <property type="component" value="Unassembled WGS sequence"/>
</dbReference>
<keyword evidence="3" id="KW-1185">Reference proteome</keyword>
<accession>A0A1C4F2L0</accession>
<dbReference type="STRING" id="1335309.GA0116948_11161"/>
<reference evidence="2 3" key="1">
    <citation type="submission" date="2016-08" db="EMBL/GenBank/DDBJ databases">
        <authorList>
            <person name="Seilhamer J.J."/>
        </authorList>
    </citation>
    <scope>NUCLEOTIDE SEQUENCE [LARGE SCALE GENOMIC DNA]</scope>
    <source>
        <strain evidence="2 3">A37T2</strain>
    </source>
</reference>
<evidence type="ECO:0000313" key="3">
    <source>
        <dbReference type="Proteomes" id="UP000242818"/>
    </source>
</evidence>
<dbReference type="OrthoDB" id="3880612at2"/>
<feature type="coiled-coil region" evidence="1">
    <location>
        <begin position="1434"/>
        <end position="1580"/>
    </location>
</feature>
<evidence type="ECO:0000256" key="1">
    <source>
        <dbReference type="SAM" id="Coils"/>
    </source>
</evidence>
<evidence type="ECO:0000313" key="2">
    <source>
        <dbReference type="EMBL" id="SCC50094.1"/>
    </source>
</evidence>
<protein>
    <submittedName>
        <fullName evidence="2">Uncharacterized protein</fullName>
    </submittedName>
</protein>
<sequence length="1849" mass="203743">MPQFNQITETHNGEAVTRYRLDNQPENYVCLKWNKAAIGTFIEYGVYTDNERNNARHVLNQLVDVPEWYVRVNDLRQFHGITAWPDYLTFYVLLNDHDIAGIRIQSSTVLQSRVINALLNLCSVIERGNRTFTPKLALENGNERIRWVCNEPSISSIVFCQVMVSHKTLLDAAKFLLSANDFRKLYEIITHDLNWYVNVAELSSQNKGDLTLYCDLFDIHLRLQDSRYIKWIDSFRIQAEEWTPAKFQADSNNIFGRFYNYPEDIPPQIKYYLISSDTKIKDIFKDIISKKVVHHFWQQRDQLGNDLKEVFIGTDFRTAIDHQTYTNYHFDGRKVDGQNLPKELVDQSDFTSHSEIRQATTVINASKLKVAGGLDRRPSQDALMAKNSANAIANAAYGQGMSDVRAFEWLHLIAFSFGLGTADKLETAQIADNLVLGTAAANSQMLIYEASIKSIIQADPQLLAEVSVLVKHQKIKDNLYARWLVSEISYHITFLKNNQTVAKFQLVFNPFHAFQPSVGEYLLVKQQFAKIVLPKKVAAHLLAEDLNQLQAVAPLGNVSAFDLGNGVHFNNLERLKTGEPPNTGNYSTLTGISGTDGELFKAQVSLLGGSNLPAKFARLSNRYIEAHIEWHEDSFHLEQLFPDIQIDAGQFFVFENVSFGLKKVEGSDSSTQAFFQGNLKMDEGLLASIRDALHIQGMPLLSGTVDLQPGDTLDKPLSARGFEFSIQTALSAEIVEGLSLTDIKLAIIGYPTLDFKDLKNSWGAGLDVNATLQLGFLGTPQPVDLHARLTIDQQQVGLYATAEHVEGLFGLKNVSLDLLDVSLVFGQQTALMATLHWRSSIGLLSFAGHLSSDASAVQASLESFSFQNLAYLFADITGIVLQAPAVDITLEKLILSLATNECQLNGTTIPKGIHFLCKVSIGEVIAEVDAILDSTHLLFRGEIQNLTIGGVMVEDAELCLDLYGAGSEHTSEVYIKGKIKKGEVTVTCKAAYYKMKDTWNMVAYGEVEAPVFMLSTLIPAVKDSFVDALKFNKFGLMLAKENAAETITDFPYPVKKGLQAVAIVDEIVPLSKLTGTKQSGLQFTAQLGEEISMAISMPEATLQLGRHILCEPFQIGIELRPKVAFLLHFPIAVILDNQTLHFVVALDIGMLEATASLSETTWWDEPFGLRNLRVGPALAVQLGINYAQFASTGFPSQFGIAGGLEFGDIQAQMAVNVATDPSKFILFGELDKLTPQKLITAINKCFNAGIPEKNVPDFFQLEQLKLYIAPNGGSIGTITYEAGFSFAANIKIFDKEFSLFASIGSNGLKAKGSLSALSIGPLEIHGYEKQNISLELAITSQEQLFHFDGAISLMGLSFGVLVHLSKELVRFDFELHFTKELSLEIHGQSTGSLSSPASMDFILDGKFEQALVKHVTEQLEQIFHALRDSAVQGLGEAQRKVNETEAAYQKVFDEANKKLEETKAAYLSYVNQLTQALDQTKADYAKALEEAKAAVQQAKAAYNNALESAQKTLDDAKRSYLQQFTKAQEEVDQAQKAYSQALGTAERAVEQARVAYDGYMKNAQQGLRSAKAYVDRLNSEIDSAHLELKKAHWWEVHKEAYYGTKIAALTVSHTAAIAALKVAEGVVYATSKCTQFVAFEAAKKVLEGVKTGGEYTAFESSKLALGVVKAAGEKSVALAQLTVEGVEKGAEYTVWMAAEASLIGTKAAGEEAIKIANIALENVQKSAAYAAFATAEAVVTATKHGTSAIAFETAKAALKMVELQTTIVLDVAAYAVKFAGQLFDLQLLELHAQLKDVKNLKLFRLHIKGAVVGQNIDLTLDADISNIPKMIQETCIELVKEVHQLISPA</sequence>